<name>M8CEJ6_AEGTA</name>
<feature type="region of interest" description="Disordered" evidence="4">
    <location>
        <begin position="201"/>
        <end position="221"/>
    </location>
</feature>
<keyword evidence="1" id="KW-0227">DNA damage</keyword>
<evidence type="ECO:0000256" key="1">
    <source>
        <dbReference type="ARBA" id="ARBA00022763"/>
    </source>
</evidence>
<feature type="region of interest" description="Disordered" evidence="4">
    <location>
        <begin position="71"/>
        <end position="107"/>
    </location>
</feature>
<dbReference type="AlphaFoldDB" id="M8CEJ6"/>
<keyword evidence="3" id="KW-0175">Coiled coil</keyword>
<sequence>MALLDWIELSDDEEVTVKERLPPEKVKEEFPSTEVKEEFPPTIVKEELDTHVHGTAQLEVEIVDLTTEEADVEEDRNAHGKGDAAQGATTSHRQQFVAPHGQGGAPQTVVPRQEFLAAANGVEEFLVIGDVAQEAMQSGNQDFAAAVDCAEEATHSENADEAGPSLFTEQGAAAGDCGEEAMQPGNQDFAAAVDCAEEAMQSENAAEAGPSSFTEQGVAAGDCSEEALQPGNQDFSAAVDYAVEAMKSENAAEAGPSSLTEQGVVAGYCSEEAMQCGNQDFVAAVDYAEEAMQFENAAEAGPLSSTGQGVVAGDCSEEAMQSGKQDFVTAVDCVEEAKQSGNAVEGAPSSFTEGVAAGDFAEEAMQYNHEDKAAECSSMTRQAASSSLSMTEQGATTSSLRTAQQSHKRDALIDSPPIATVAPFPRQFWKAGGYKVASRASINNGQNCLRINPKFLHSNATSHKWVFGAIAELLDNAVDEVQNGATYVKIDKMKYSPVGEYSLMIQDGNGFKTSTMRLGADAIIFSCRKANSRLTRSVGLLSYTFLKGTGCDDILVPVVDYEFDPSSRNFKRIMDRGEKHFSSNLSTLLRWSQFSTEDDLLNQFEDMGCHGTKIVVFNLWLNDVDEMELDFTTDDEDIMMSGAPKIPEERAKVKRLNHMHIANRFRYSLRVYASILYLRLPQHFKVILCGRTVEPHHIIKDLIYRECIKYQPQVGTSVQVDVITSIGFLKGAPHLDIYGFNVYHRNRLILALREVEAEALLANFIRPTHDKQDFEKTELFQRLETRLKDMTMEYWRHHAHLIGYQPVTKSLPPAYYTSIAATNDSSVAQATATTYARNSRAKASGVLNSCFNGDRRGKEQSLTLSEHDAKGRNIEWPHTEVITLDSFEAKQKQSYLLGFLKGAGRPNPSRRLLRPLSLVRRRPNTGDLAFLHVKPPSTPTTYELDPTLLRFSKLEFATYDGTVDPLNWLNQCDPFFRGQRTLASDRPWIASYHLRGAAQTWYYALEQDEGGMPPWERFHDMCLLRSGVPSSRRPGRLSEARHLILLDSKRLTCSIAAEQADRLMGELREWQRKQRSLTDELEFYHGLSAIHRRIHPIASTSSLGVGWI</sequence>
<dbReference type="InterPro" id="IPR045261">
    <property type="entry name" value="MORC_ATPase"/>
</dbReference>
<dbReference type="PANTHER" id="PTHR23336:SF65">
    <property type="entry name" value="PROTEIN MICRORCHIDIA 6"/>
    <property type="match status" value="1"/>
</dbReference>
<feature type="region of interest" description="Disordered" evidence="4">
    <location>
        <begin position="377"/>
        <end position="404"/>
    </location>
</feature>
<dbReference type="Pfam" id="PF17942">
    <property type="entry name" value="Morc6_S5"/>
    <property type="match status" value="1"/>
</dbReference>
<dbReference type="GO" id="GO:0006281">
    <property type="term" value="P:DNA repair"/>
    <property type="evidence" value="ECO:0007669"/>
    <property type="project" value="UniProtKB-KW"/>
</dbReference>
<feature type="domain" description="Morc S5" evidence="5">
    <location>
        <begin position="667"/>
        <end position="795"/>
    </location>
</feature>
<evidence type="ECO:0000256" key="3">
    <source>
        <dbReference type="SAM" id="Coils"/>
    </source>
</evidence>
<evidence type="ECO:0000259" key="5">
    <source>
        <dbReference type="Pfam" id="PF17942"/>
    </source>
</evidence>
<dbReference type="GO" id="GO:0005634">
    <property type="term" value="C:nucleus"/>
    <property type="evidence" value="ECO:0007669"/>
    <property type="project" value="TreeGrafter"/>
</dbReference>
<feature type="coiled-coil region" evidence="3">
    <location>
        <begin position="1053"/>
        <end position="1080"/>
    </location>
</feature>
<dbReference type="EnsemblPlants" id="EMT21601">
    <property type="protein sequence ID" value="EMT21601"/>
    <property type="gene ID" value="F775_23955"/>
</dbReference>
<evidence type="ECO:0000313" key="6">
    <source>
        <dbReference type="EnsemblPlants" id="EMT21601"/>
    </source>
</evidence>
<proteinExistence type="predicted"/>
<accession>M8CEJ6</accession>
<dbReference type="GO" id="GO:0016887">
    <property type="term" value="F:ATP hydrolysis activity"/>
    <property type="evidence" value="ECO:0007669"/>
    <property type="project" value="InterPro"/>
</dbReference>
<evidence type="ECO:0000256" key="4">
    <source>
        <dbReference type="SAM" id="MobiDB-lite"/>
    </source>
</evidence>
<keyword evidence="2" id="KW-0234">DNA repair</keyword>
<dbReference type="InterPro" id="IPR041006">
    <property type="entry name" value="Morc_S5"/>
</dbReference>
<evidence type="ECO:0000256" key="2">
    <source>
        <dbReference type="ARBA" id="ARBA00023204"/>
    </source>
</evidence>
<organism evidence="6">
    <name type="scientific">Aegilops tauschii</name>
    <name type="common">Tausch's goatgrass</name>
    <name type="synonym">Aegilops squarrosa</name>
    <dbReference type="NCBI Taxonomy" id="37682"/>
    <lineage>
        <taxon>Eukaryota</taxon>
        <taxon>Viridiplantae</taxon>
        <taxon>Streptophyta</taxon>
        <taxon>Embryophyta</taxon>
        <taxon>Tracheophyta</taxon>
        <taxon>Spermatophyta</taxon>
        <taxon>Magnoliopsida</taxon>
        <taxon>Liliopsida</taxon>
        <taxon>Poales</taxon>
        <taxon>Poaceae</taxon>
        <taxon>BOP clade</taxon>
        <taxon>Pooideae</taxon>
        <taxon>Triticodae</taxon>
        <taxon>Triticeae</taxon>
        <taxon>Triticinae</taxon>
        <taxon>Aegilops</taxon>
    </lineage>
</organism>
<reference evidence="6" key="1">
    <citation type="submission" date="2015-06" db="UniProtKB">
        <authorList>
            <consortium name="EnsemblPlants"/>
        </authorList>
    </citation>
    <scope>IDENTIFICATION</scope>
</reference>
<dbReference type="PANTHER" id="PTHR23336">
    <property type="entry name" value="ZINC FINGER CW-TYPE COILED-COIL DOMAIN PROTEIN 3"/>
    <property type="match status" value="1"/>
</dbReference>
<protein>
    <recommendedName>
        <fullName evidence="5">Morc S5 domain-containing protein</fullName>
    </recommendedName>
</protein>